<reference evidence="1 2" key="1">
    <citation type="journal article" date="2015" name="Genome Biol.">
        <title>Comparative genomics of Steinernema reveals deeply conserved gene regulatory networks.</title>
        <authorList>
            <person name="Dillman A.R."/>
            <person name="Macchietto M."/>
            <person name="Porter C.F."/>
            <person name="Rogers A."/>
            <person name="Williams B."/>
            <person name="Antoshechkin I."/>
            <person name="Lee M.M."/>
            <person name="Goodwin Z."/>
            <person name="Lu X."/>
            <person name="Lewis E.E."/>
            <person name="Goodrich-Blair H."/>
            <person name="Stock S.P."/>
            <person name="Adams B.J."/>
            <person name="Sternberg P.W."/>
            <person name="Mortazavi A."/>
        </authorList>
    </citation>
    <scope>NUCLEOTIDE SEQUENCE [LARGE SCALE GENOMIC DNA]</scope>
    <source>
        <strain evidence="1 2">ALL</strain>
    </source>
</reference>
<dbReference type="AlphaFoldDB" id="A0A4U8UJQ7"/>
<protein>
    <submittedName>
        <fullName evidence="1">Uncharacterized protein</fullName>
    </submittedName>
</protein>
<accession>A0A4U8UJQ7</accession>
<dbReference type="EMBL" id="AZBU02000001">
    <property type="protein sequence ID" value="TMS33240.1"/>
    <property type="molecule type" value="Genomic_DNA"/>
</dbReference>
<name>A0A4U8UJQ7_STECR</name>
<keyword evidence="2" id="KW-1185">Reference proteome</keyword>
<dbReference type="Proteomes" id="UP000298663">
    <property type="component" value="Unassembled WGS sequence"/>
</dbReference>
<organism evidence="1 2">
    <name type="scientific">Steinernema carpocapsae</name>
    <name type="common">Entomopathogenic nematode</name>
    <dbReference type="NCBI Taxonomy" id="34508"/>
    <lineage>
        <taxon>Eukaryota</taxon>
        <taxon>Metazoa</taxon>
        <taxon>Ecdysozoa</taxon>
        <taxon>Nematoda</taxon>
        <taxon>Chromadorea</taxon>
        <taxon>Rhabditida</taxon>
        <taxon>Tylenchina</taxon>
        <taxon>Panagrolaimomorpha</taxon>
        <taxon>Strongyloidoidea</taxon>
        <taxon>Steinernematidae</taxon>
        <taxon>Steinernema</taxon>
    </lineage>
</organism>
<sequence>MMPTIDYYQPPATDHAFLQDKAPELLQQSVPRRVDMVLGTITFFRCSASAPSSTLRAHINSSTPFSALFLPDAATMFQKSTMLLSAKSSPFLLTPALRLTTNSSWISNPSGP</sequence>
<proteinExistence type="predicted"/>
<reference evidence="1 2" key="2">
    <citation type="journal article" date="2019" name="G3 (Bethesda)">
        <title>Hybrid Assembly of the Genome of the Entomopathogenic Nematode Steinernema carpocapsae Identifies the X-Chromosome.</title>
        <authorList>
            <person name="Serra L."/>
            <person name="Macchietto M."/>
            <person name="Macias-Munoz A."/>
            <person name="McGill C.J."/>
            <person name="Rodriguez I.M."/>
            <person name="Rodriguez B."/>
            <person name="Murad R."/>
            <person name="Mortazavi A."/>
        </authorList>
    </citation>
    <scope>NUCLEOTIDE SEQUENCE [LARGE SCALE GENOMIC DNA]</scope>
    <source>
        <strain evidence="1 2">ALL</strain>
    </source>
</reference>
<gene>
    <name evidence="1" type="ORF">L596_001002</name>
</gene>
<evidence type="ECO:0000313" key="1">
    <source>
        <dbReference type="EMBL" id="TMS33240.1"/>
    </source>
</evidence>
<comment type="caution">
    <text evidence="1">The sequence shown here is derived from an EMBL/GenBank/DDBJ whole genome shotgun (WGS) entry which is preliminary data.</text>
</comment>
<evidence type="ECO:0000313" key="2">
    <source>
        <dbReference type="Proteomes" id="UP000298663"/>
    </source>
</evidence>